<keyword evidence="2" id="KW-1185">Reference proteome</keyword>
<evidence type="ECO:0008006" key="3">
    <source>
        <dbReference type="Google" id="ProtNLM"/>
    </source>
</evidence>
<dbReference type="OrthoDB" id="10249246at2759"/>
<dbReference type="Proteomes" id="UP000594262">
    <property type="component" value="Unplaced"/>
</dbReference>
<dbReference type="AlphaFoldDB" id="A0A7M5XF06"/>
<accession>A0A7M5XF06</accession>
<evidence type="ECO:0000313" key="2">
    <source>
        <dbReference type="Proteomes" id="UP000594262"/>
    </source>
</evidence>
<dbReference type="InterPro" id="IPR011990">
    <property type="entry name" value="TPR-like_helical_dom_sf"/>
</dbReference>
<dbReference type="PANTHER" id="PTHR16797">
    <property type="entry name" value="FACTOR VIII-ASSOCIATED GENE 1"/>
    <property type="match status" value="1"/>
</dbReference>
<dbReference type="GO" id="GO:0099518">
    <property type="term" value="P:vesicle cytoskeletal trafficking"/>
    <property type="evidence" value="ECO:0007669"/>
    <property type="project" value="TreeGrafter"/>
</dbReference>
<dbReference type="GO" id="GO:0005769">
    <property type="term" value="C:early endosome"/>
    <property type="evidence" value="ECO:0007669"/>
    <property type="project" value="TreeGrafter"/>
</dbReference>
<reference evidence="1" key="1">
    <citation type="submission" date="2021-01" db="UniProtKB">
        <authorList>
            <consortium name="EnsemblMetazoa"/>
        </authorList>
    </citation>
    <scope>IDENTIFICATION</scope>
</reference>
<dbReference type="Pfam" id="PF14938">
    <property type="entry name" value="SNAP"/>
    <property type="match status" value="1"/>
</dbReference>
<dbReference type="PANTHER" id="PTHR16797:SF4">
    <property type="entry name" value="40-KDA HUNTINGTIN-ASSOCIATED PROTEIN"/>
    <property type="match status" value="1"/>
</dbReference>
<name>A0A7M5XF06_9CNID</name>
<dbReference type="EnsemblMetazoa" id="CLYHEMT020996.1">
    <property type="protein sequence ID" value="CLYHEMP020996.1"/>
    <property type="gene ID" value="CLYHEMG020996"/>
</dbReference>
<protein>
    <recommendedName>
        <fullName evidence="3">Factor VIII intron 22 protein</fullName>
    </recommendedName>
</protein>
<sequence>MDRELDVFSNYRSITNKIKKRFLKKPNFNEASEQFATLTRVLKHQECAQYAGFCCLAKARCENTLGNCVAEAEALLEAARLFFQAEKVNIDAKCAALDEHLPEAIHCYNQAVKGYSKEGRHAQASIVALELAQNLLSIGRADEAHNHFVRAAEMQRKTSIMDSLCTLRKAAYCQFYLNNLPGALTHLSEVMEMISSMVAQDANSLTYTLQSIRQSVEITFVFIMLLLKSSPMELSNEHSKVMETYTWENEEENNRVLPEDLFLLIQSVVMATNAKDVDTLTYLQVELYPQLDTVQCELFQKIIHETNE</sequence>
<evidence type="ECO:0000313" key="1">
    <source>
        <dbReference type="EnsemblMetazoa" id="CLYHEMP020996.1"/>
    </source>
</evidence>
<dbReference type="Gene3D" id="1.25.40.10">
    <property type="entry name" value="Tetratricopeptide repeat domain"/>
    <property type="match status" value="1"/>
</dbReference>
<dbReference type="RefSeq" id="XP_066921061.1">
    <property type="nucleotide sequence ID" value="XM_067064960.1"/>
</dbReference>
<dbReference type="SUPFAM" id="SSF48452">
    <property type="entry name" value="TPR-like"/>
    <property type="match status" value="1"/>
</dbReference>
<organism evidence="1 2">
    <name type="scientific">Clytia hemisphaerica</name>
    <dbReference type="NCBI Taxonomy" id="252671"/>
    <lineage>
        <taxon>Eukaryota</taxon>
        <taxon>Metazoa</taxon>
        <taxon>Cnidaria</taxon>
        <taxon>Hydrozoa</taxon>
        <taxon>Hydroidolina</taxon>
        <taxon>Leptothecata</taxon>
        <taxon>Obeliida</taxon>
        <taxon>Clytiidae</taxon>
        <taxon>Clytia</taxon>
    </lineage>
</organism>
<dbReference type="InterPro" id="IPR039494">
    <property type="entry name" value="F8A"/>
</dbReference>
<dbReference type="GeneID" id="136808423"/>
<proteinExistence type="predicted"/>